<organism evidence="1 2">
    <name type="scientific">Eruca vesicaria subsp. sativa</name>
    <name type="common">Garden rocket</name>
    <name type="synonym">Eruca sativa</name>
    <dbReference type="NCBI Taxonomy" id="29727"/>
    <lineage>
        <taxon>Eukaryota</taxon>
        <taxon>Viridiplantae</taxon>
        <taxon>Streptophyta</taxon>
        <taxon>Embryophyta</taxon>
        <taxon>Tracheophyta</taxon>
        <taxon>Spermatophyta</taxon>
        <taxon>Magnoliopsida</taxon>
        <taxon>eudicotyledons</taxon>
        <taxon>Gunneridae</taxon>
        <taxon>Pentapetalae</taxon>
        <taxon>rosids</taxon>
        <taxon>malvids</taxon>
        <taxon>Brassicales</taxon>
        <taxon>Brassicaceae</taxon>
        <taxon>Brassiceae</taxon>
        <taxon>Eruca</taxon>
    </lineage>
</organism>
<name>A0ABC8JY06_ERUVS</name>
<dbReference type="PANTHER" id="PTHR46236:SF33">
    <property type="entry name" value="MEPRIN AND TRAF-LIKE DOMAIN-CONTAINING PROTEIN-RELATED"/>
    <property type="match status" value="1"/>
</dbReference>
<gene>
    <name evidence="1" type="ORF">ERUC_LOCUS16062</name>
</gene>
<dbReference type="InterPro" id="IPR050804">
    <property type="entry name" value="MCC"/>
</dbReference>
<dbReference type="AlphaFoldDB" id="A0ABC8JY06"/>
<accession>A0ABC8JY06</accession>
<dbReference type="Proteomes" id="UP001642260">
    <property type="component" value="Unassembled WGS sequence"/>
</dbReference>
<comment type="caution">
    <text evidence="1">The sequence shown here is derived from an EMBL/GenBank/DDBJ whole genome shotgun (WGS) entry which is preliminary data.</text>
</comment>
<dbReference type="EMBL" id="CAKOAT010151043">
    <property type="protein sequence ID" value="CAH8343292.1"/>
    <property type="molecule type" value="Genomic_DNA"/>
</dbReference>
<protein>
    <submittedName>
        <fullName evidence="1">Uncharacterized protein</fullName>
    </submittedName>
</protein>
<reference evidence="1 2" key="1">
    <citation type="submission" date="2022-03" db="EMBL/GenBank/DDBJ databases">
        <authorList>
            <person name="Macdonald S."/>
            <person name="Ahmed S."/>
            <person name="Newling K."/>
        </authorList>
    </citation>
    <scope>NUCLEOTIDE SEQUENCE [LARGE SCALE GENOMIC DNA]</scope>
</reference>
<dbReference type="PANTHER" id="PTHR46236">
    <property type="entry name" value="TRAF-LIKE SUPERFAMILY PROTEIN"/>
    <property type="match status" value="1"/>
</dbReference>
<evidence type="ECO:0000313" key="1">
    <source>
        <dbReference type="EMBL" id="CAH8343292.1"/>
    </source>
</evidence>
<sequence length="112" mass="13370">MRYTLLLHSHVDYVRLIFKRHPDIAVEFRAKNQHLRNTCMDFLLSLIDTLCQSLEELSSEDLREADVALTYWKDAGCKVDWLEKKLDHMKVRKETEQFCLARLQEMEDSLLK</sequence>
<proteinExistence type="predicted"/>
<evidence type="ECO:0000313" key="2">
    <source>
        <dbReference type="Proteomes" id="UP001642260"/>
    </source>
</evidence>
<keyword evidence="2" id="KW-1185">Reference proteome</keyword>